<evidence type="ECO:0000256" key="8">
    <source>
        <dbReference type="ARBA" id="ARBA00021872"/>
    </source>
</evidence>
<reference evidence="23" key="2">
    <citation type="journal article" date="2021" name="PeerJ">
        <title>Extensive microbial diversity within the chicken gut microbiome revealed by metagenomics and culture.</title>
        <authorList>
            <person name="Gilroy R."/>
            <person name="Ravi A."/>
            <person name="Getino M."/>
            <person name="Pursley I."/>
            <person name="Horton D.L."/>
            <person name="Alikhan N.F."/>
            <person name="Baker D."/>
            <person name="Gharbi K."/>
            <person name="Hall N."/>
            <person name="Watson M."/>
            <person name="Adriaenssens E.M."/>
            <person name="Foster-Nyarko E."/>
            <person name="Jarju S."/>
            <person name="Secka A."/>
            <person name="Antonio M."/>
            <person name="Oren A."/>
            <person name="Chaudhuri R.R."/>
            <person name="La Ragione R."/>
            <person name="Hildebrand F."/>
            <person name="Pallen M.J."/>
        </authorList>
    </citation>
    <scope>NUCLEOTIDE SEQUENCE</scope>
    <source>
        <strain evidence="23">CHK157-1446</strain>
    </source>
</reference>
<dbReference type="PROSITE" id="PS00857">
    <property type="entry name" value="PREPHENATE_DEHYDR_1"/>
    <property type="match status" value="1"/>
</dbReference>
<evidence type="ECO:0000256" key="19">
    <source>
        <dbReference type="PIRSR" id="PIRSR001500-2"/>
    </source>
</evidence>
<evidence type="ECO:0000256" key="2">
    <source>
        <dbReference type="ARBA" id="ARBA00002364"/>
    </source>
</evidence>
<dbReference type="InterPro" id="IPR045865">
    <property type="entry name" value="ACT-like_dom_sf"/>
</dbReference>
<dbReference type="Gene3D" id="3.30.70.260">
    <property type="match status" value="1"/>
</dbReference>
<evidence type="ECO:0000256" key="11">
    <source>
        <dbReference type="ARBA" id="ARBA00023141"/>
    </source>
</evidence>
<evidence type="ECO:0000256" key="5">
    <source>
        <dbReference type="ARBA" id="ARBA00004817"/>
    </source>
</evidence>
<dbReference type="AlphaFoldDB" id="A0A9D1JI19"/>
<dbReference type="PROSITE" id="PS51671">
    <property type="entry name" value="ACT"/>
    <property type="match status" value="1"/>
</dbReference>
<evidence type="ECO:0000256" key="16">
    <source>
        <dbReference type="ARBA" id="ARBA00031175"/>
    </source>
</evidence>
<sequence length="380" mass="43074">MDQKDFREQIDLIDDELVKLFAKRMEVSSKIAQFKKEKSLPVLDVKRERDKLKAVVDSSPDDIKEYTSVLYSLMFELSRSYQNKLIGKGTPLVSKIKDAIENTPKLFPEREAVACQGVEGAYSQIACDKLFKAPNVMYFSNFDAVFSAVEKGFCRYGVVPLENSTAGSVNTVYDLMTKHKFSIVRSIRLKVEHNLLAKPGTQISDIKEIYSHQQAISQCAGFLQSLKNVKIIPCENTAVAAKMVAESDRNDIATLSSRECMKLYGLSCLKASVQDKDNNYTRFICISKDLEIYPGADRTSLMAVLEDKPGSLYKLLSRLYALGINLNKLESRPMPEREFEFMFYFDLDTPVYSQEFLQLMGEIGDICEEFSYLGSYSEVI</sequence>
<dbReference type="GO" id="GO:0004664">
    <property type="term" value="F:prephenate dehydratase activity"/>
    <property type="evidence" value="ECO:0007669"/>
    <property type="project" value="UniProtKB-EC"/>
</dbReference>
<dbReference type="PROSITE" id="PS51171">
    <property type="entry name" value="PREPHENATE_DEHYDR_3"/>
    <property type="match status" value="1"/>
</dbReference>
<evidence type="ECO:0000256" key="14">
    <source>
        <dbReference type="ARBA" id="ARBA00023239"/>
    </source>
</evidence>
<dbReference type="PANTHER" id="PTHR21022">
    <property type="entry name" value="PREPHENATE DEHYDRATASE P PROTEIN"/>
    <property type="match status" value="1"/>
</dbReference>
<dbReference type="SUPFAM" id="SSF55021">
    <property type="entry name" value="ACT-like"/>
    <property type="match status" value="1"/>
</dbReference>
<dbReference type="InterPro" id="IPR002701">
    <property type="entry name" value="CM_II_prokaryot"/>
</dbReference>
<evidence type="ECO:0000259" key="22">
    <source>
        <dbReference type="PROSITE" id="PS51671"/>
    </source>
</evidence>
<proteinExistence type="predicted"/>
<reference evidence="23" key="1">
    <citation type="submission" date="2020-10" db="EMBL/GenBank/DDBJ databases">
        <authorList>
            <person name="Gilroy R."/>
        </authorList>
    </citation>
    <scope>NUCLEOTIDE SEQUENCE</scope>
    <source>
        <strain evidence="23">CHK157-1446</strain>
    </source>
</reference>
<evidence type="ECO:0000259" key="21">
    <source>
        <dbReference type="PROSITE" id="PS51171"/>
    </source>
</evidence>
<comment type="caution">
    <text evidence="23">The sequence shown here is derived from an EMBL/GenBank/DDBJ whole genome shotgun (WGS) entry which is preliminary data.</text>
</comment>
<evidence type="ECO:0000313" key="23">
    <source>
        <dbReference type="EMBL" id="HIS24285.1"/>
    </source>
</evidence>
<keyword evidence="12" id="KW-0584">Phenylalanine biosynthesis</keyword>
<protein>
    <recommendedName>
        <fullName evidence="7">Bifunctional chorismate mutase/prephenate dehydratase</fullName>
        <ecNumber evidence="6">4.2.1.51</ecNumber>
    </recommendedName>
    <alternativeName>
        <fullName evidence="17">Chorismate mutase-prephenate dehydratase</fullName>
    </alternativeName>
    <alternativeName>
        <fullName evidence="8">Prephenate dehydratase</fullName>
    </alternativeName>
    <alternativeName>
        <fullName evidence="16">p-protein</fullName>
    </alternativeName>
</protein>
<gene>
    <name evidence="23" type="ORF">IAD01_02645</name>
</gene>
<dbReference type="GO" id="GO:0009094">
    <property type="term" value="P:L-phenylalanine biosynthetic process"/>
    <property type="evidence" value="ECO:0007669"/>
    <property type="project" value="UniProtKB-KW"/>
</dbReference>
<dbReference type="GO" id="GO:0005737">
    <property type="term" value="C:cytoplasm"/>
    <property type="evidence" value="ECO:0007669"/>
    <property type="project" value="UniProtKB-SubCell"/>
</dbReference>
<organism evidence="23 24">
    <name type="scientific">Candidatus Faeciplasma gallinarum</name>
    <dbReference type="NCBI Taxonomy" id="2840799"/>
    <lineage>
        <taxon>Bacteria</taxon>
        <taxon>Bacillati</taxon>
        <taxon>Bacillota</taxon>
        <taxon>Clostridia</taxon>
        <taxon>Eubacteriales</taxon>
        <taxon>Oscillospiraceae</taxon>
        <taxon>Oscillospiraceae incertae sedis</taxon>
        <taxon>Candidatus Faeciplasma</taxon>
    </lineage>
</organism>
<dbReference type="InterPro" id="IPR001086">
    <property type="entry name" value="Preph_deHydtase"/>
</dbReference>
<dbReference type="InterPro" id="IPR018528">
    <property type="entry name" value="Preph_deHydtase_CS"/>
</dbReference>
<dbReference type="CDD" id="cd13631">
    <property type="entry name" value="PBP2_Ct-PDT_like"/>
    <property type="match status" value="1"/>
</dbReference>
<evidence type="ECO:0000256" key="9">
    <source>
        <dbReference type="ARBA" id="ARBA00022490"/>
    </source>
</evidence>
<evidence type="ECO:0000256" key="4">
    <source>
        <dbReference type="ARBA" id="ARBA00004741"/>
    </source>
</evidence>
<keyword evidence="11" id="KW-0057">Aromatic amino acid biosynthesis</keyword>
<accession>A0A9D1JI19</accession>
<dbReference type="InterPro" id="IPR036979">
    <property type="entry name" value="CM_dom_sf"/>
</dbReference>
<comment type="subcellular location">
    <subcellularLocation>
        <location evidence="3">Cytoplasm</location>
    </subcellularLocation>
</comment>
<dbReference type="PROSITE" id="PS51168">
    <property type="entry name" value="CHORISMATE_MUT_2"/>
    <property type="match status" value="1"/>
</dbReference>
<keyword evidence="15" id="KW-0511">Multifunctional enzyme</keyword>
<evidence type="ECO:0000256" key="15">
    <source>
        <dbReference type="ARBA" id="ARBA00023268"/>
    </source>
</evidence>
<feature type="domain" description="Prephenate dehydratase" evidence="21">
    <location>
        <begin position="112"/>
        <end position="288"/>
    </location>
</feature>
<dbReference type="Pfam" id="PF01817">
    <property type="entry name" value="CM_2"/>
    <property type="match status" value="1"/>
</dbReference>
<dbReference type="Proteomes" id="UP000823982">
    <property type="component" value="Unassembled WGS sequence"/>
</dbReference>
<feature type="site" description="Essential for prephenate dehydratase activity" evidence="19">
    <location>
        <position position="281"/>
    </location>
</feature>
<dbReference type="PIRSF" id="PIRSF001500">
    <property type="entry name" value="Chor_mut_pdt_Ppr"/>
    <property type="match status" value="1"/>
</dbReference>
<evidence type="ECO:0000256" key="3">
    <source>
        <dbReference type="ARBA" id="ARBA00004496"/>
    </source>
</evidence>
<keyword evidence="9" id="KW-0963">Cytoplasm</keyword>
<dbReference type="GO" id="GO:0046417">
    <property type="term" value="P:chorismate metabolic process"/>
    <property type="evidence" value="ECO:0007669"/>
    <property type="project" value="InterPro"/>
</dbReference>
<dbReference type="Gene3D" id="1.20.59.10">
    <property type="entry name" value="Chorismate mutase"/>
    <property type="match status" value="1"/>
</dbReference>
<dbReference type="InterPro" id="IPR036263">
    <property type="entry name" value="Chorismate_II_sf"/>
</dbReference>
<dbReference type="InterPro" id="IPR002912">
    <property type="entry name" value="ACT_dom"/>
</dbReference>
<dbReference type="EMBL" id="DVIR01000029">
    <property type="protein sequence ID" value="HIS24285.1"/>
    <property type="molecule type" value="Genomic_DNA"/>
</dbReference>
<dbReference type="CDD" id="cd04905">
    <property type="entry name" value="ACT_CM-PDT"/>
    <property type="match status" value="1"/>
</dbReference>
<evidence type="ECO:0000256" key="12">
    <source>
        <dbReference type="ARBA" id="ARBA00023222"/>
    </source>
</evidence>
<dbReference type="GO" id="GO:0004106">
    <property type="term" value="F:chorismate mutase activity"/>
    <property type="evidence" value="ECO:0007669"/>
    <property type="project" value="UniProtKB-EC"/>
</dbReference>
<dbReference type="SUPFAM" id="SSF53850">
    <property type="entry name" value="Periplasmic binding protein-like II"/>
    <property type="match status" value="1"/>
</dbReference>
<evidence type="ECO:0000256" key="18">
    <source>
        <dbReference type="ARBA" id="ARBA00047848"/>
    </source>
</evidence>
<dbReference type="SUPFAM" id="SSF48600">
    <property type="entry name" value="Chorismate mutase II"/>
    <property type="match status" value="1"/>
</dbReference>
<evidence type="ECO:0000256" key="17">
    <source>
        <dbReference type="ARBA" id="ARBA00031520"/>
    </source>
</evidence>
<evidence type="ECO:0000313" key="24">
    <source>
        <dbReference type="Proteomes" id="UP000823982"/>
    </source>
</evidence>
<keyword evidence="13" id="KW-0413">Isomerase</keyword>
<keyword evidence="14" id="KW-0456">Lyase</keyword>
<evidence type="ECO:0000256" key="1">
    <source>
        <dbReference type="ARBA" id="ARBA00000824"/>
    </source>
</evidence>
<comment type="pathway">
    <text evidence="5">Metabolic intermediate biosynthesis; prephenate biosynthesis; prephenate from chorismate: step 1/1.</text>
</comment>
<dbReference type="PANTHER" id="PTHR21022:SF19">
    <property type="entry name" value="PREPHENATE DEHYDRATASE-RELATED"/>
    <property type="match status" value="1"/>
</dbReference>
<comment type="catalytic activity">
    <reaction evidence="18">
        <text>prephenate + H(+) = 3-phenylpyruvate + CO2 + H2O</text>
        <dbReference type="Rhea" id="RHEA:21648"/>
        <dbReference type="ChEBI" id="CHEBI:15377"/>
        <dbReference type="ChEBI" id="CHEBI:15378"/>
        <dbReference type="ChEBI" id="CHEBI:16526"/>
        <dbReference type="ChEBI" id="CHEBI:18005"/>
        <dbReference type="ChEBI" id="CHEBI:29934"/>
        <dbReference type="EC" id="4.2.1.51"/>
    </reaction>
</comment>
<dbReference type="SMART" id="SM00830">
    <property type="entry name" value="CM_2"/>
    <property type="match status" value="1"/>
</dbReference>
<evidence type="ECO:0000256" key="10">
    <source>
        <dbReference type="ARBA" id="ARBA00022605"/>
    </source>
</evidence>
<comment type="catalytic activity">
    <reaction evidence="1">
        <text>chorismate = prephenate</text>
        <dbReference type="Rhea" id="RHEA:13897"/>
        <dbReference type="ChEBI" id="CHEBI:29748"/>
        <dbReference type="ChEBI" id="CHEBI:29934"/>
        <dbReference type="EC" id="5.4.99.5"/>
    </reaction>
</comment>
<feature type="domain" description="Chorismate mutase" evidence="20">
    <location>
        <begin position="1"/>
        <end position="86"/>
    </location>
</feature>
<evidence type="ECO:0000259" key="20">
    <source>
        <dbReference type="PROSITE" id="PS51168"/>
    </source>
</evidence>
<feature type="domain" description="ACT" evidence="22">
    <location>
        <begin position="300"/>
        <end position="377"/>
    </location>
</feature>
<dbReference type="EC" id="4.2.1.51" evidence="6"/>
<keyword evidence="10" id="KW-0028">Amino-acid biosynthesis</keyword>
<dbReference type="InterPro" id="IPR008242">
    <property type="entry name" value="Chor_mutase/pphenate_deHydtase"/>
</dbReference>
<comment type="function">
    <text evidence="2">Catalyzes the Claisen rearrangement of chorismate to prephenate and the decarboxylation/dehydration of prephenate to phenylpyruvate.</text>
</comment>
<evidence type="ECO:0000256" key="6">
    <source>
        <dbReference type="ARBA" id="ARBA00013147"/>
    </source>
</evidence>
<dbReference type="Gene3D" id="3.40.190.10">
    <property type="entry name" value="Periplasmic binding protein-like II"/>
    <property type="match status" value="2"/>
</dbReference>
<dbReference type="Pfam" id="PF00800">
    <property type="entry name" value="PDT"/>
    <property type="match status" value="1"/>
</dbReference>
<evidence type="ECO:0000256" key="7">
    <source>
        <dbReference type="ARBA" id="ARBA00014401"/>
    </source>
</evidence>
<name>A0A9D1JI19_9FIRM</name>
<comment type="pathway">
    <text evidence="4">Amino-acid biosynthesis; L-phenylalanine biosynthesis; phenylpyruvate from prephenate: step 1/1.</text>
</comment>
<evidence type="ECO:0000256" key="13">
    <source>
        <dbReference type="ARBA" id="ARBA00023235"/>
    </source>
</evidence>